<keyword evidence="2" id="KW-0233">DNA recombination</keyword>
<evidence type="ECO:0000256" key="2">
    <source>
        <dbReference type="ARBA" id="ARBA00023172"/>
    </source>
</evidence>
<keyword evidence="1" id="KW-0238">DNA-binding</keyword>
<feature type="domain" description="Core-binding (CB)" evidence="4">
    <location>
        <begin position="125"/>
        <end position="208"/>
    </location>
</feature>
<dbReference type="InterPro" id="IPR011010">
    <property type="entry name" value="DNA_brk_join_enz"/>
</dbReference>
<reference evidence="5 6" key="1">
    <citation type="submission" date="2017-06" db="EMBL/GenBank/DDBJ databases">
        <title>A platform for efficient transgenesis in Macrostomum lignano, a flatworm model organism for stem cell research.</title>
        <authorList>
            <person name="Berezikov E."/>
        </authorList>
    </citation>
    <scope>NUCLEOTIDE SEQUENCE [LARGE SCALE GENOMIC DNA]</scope>
    <source>
        <strain evidence="5">DV1</strain>
        <tissue evidence="5">Whole organism</tissue>
    </source>
</reference>
<evidence type="ECO:0000313" key="6">
    <source>
        <dbReference type="Proteomes" id="UP000215902"/>
    </source>
</evidence>
<dbReference type="EMBL" id="NIVC01000135">
    <property type="protein sequence ID" value="PAA89852.1"/>
    <property type="molecule type" value="Genomic_DNA"/>
</dbReference>
<dbReference type="InterPro" id="IPR013762">
    <property type="entry name" value="Integrase-like_cat_sf"/>
</dbReference>
<dbReference type="Gene3D" id="1.10.443.10">
    <property type="entry name" value="Intergrase catalytic core"/>
    <property type="match status" value="1"/>
</dbReference>
<dbReference type="GO" id="GO:0006310">
    <property type="term" value="P:DNA recombination"/>
    <property type="evidence" value="ECO:0007669"/>
    <property type="project" value="UniProtKB-KW"/>
</dbReference>
<evidence type="ECO:0000313" key="5">
    <source>
        <dbReference type="EMBL" id="PAA89852.1"/>
    </source>
</evidence>
<sequence>MADRDKLMHLSKVALQALCAHANISSRGNKADLVSALLAAPDQSWTDSLLQNMEQSEQEAEADDNISTEAARESAAGLDEDIAKAEKEIRLLQLRKEAAQLKREIGDLQRECPSTRPMNRGPPRQTPDRLSKRCAFILGNAYAPRTKRSYRSQLASWLRFCNSRHLTPLRAEPVHVAEYLAELSTRLSAFRSCQAYANAVSLYFRALGRPDPCESPMVKLVLRGLRRCLSRQQRSREPFRVADLLKLHAHLDQRLKSDIAFWAAVLAAWWGMLRKANVTTQSGQLDLWCDLAASSIVFSEYDCELTVRHSKTNQFGDRVQRVFLPKLPDGSLGVLCPFRALERQLRTNRIGQAPRPVHLFSTWSSAGWLPLTASRFDSRLRSLCTSAGLSLREFTGHGLRRGGATAAMQLGVPLPMIKKLGDWKGNSVFRYLSVRDSDARAAVHGLARRVGAL</sequence>
<dbReference type="AlphaFoldDB" id="A0A267GX20"/>
<feature type="compositionally biased region" description="Acidic residues" evidence="3">
    <location>
        <begin position="56"/>
        <end position="66"/>
    </location>
</feature>
<comment type="caution">
    <text evidence="5">The sequence shown here is derived from an EMBL/GenBank/DDBJ whole genome shotgun (WGS) entry which is preliminary data.</text>
</comment>
<dbReference type="PROSITE" id="PS51900">
    <property type="entry name" value="CB"/>
    <property type="match status" value="1"/>
</dbReference>
<dbReference type="Gene3D" id="1.10.150.130">
    <property type="match status" value="1"/>
</dbReference>
<evidence type="ECO:0000259" key="4">
    <source>
        <dbReference type="PROSITE" id="PS51900"/>
    </source>
</evidence>
<dbReference type="InterPro" id="IPR044068">
    <property type="entry name" value="CB"/>
</dbReference>
<feature type="region of interest" description="Disordered" evidence="3">
    <location>
        <begin position="53"/>
        <end position="79"/>
    </location>
</feature>
<accession>A0A267GX20</accession>
<dbReference type="InterPro" id="IPR010998">
    <property type="entry name" value="Integrase_recombinase_N"/>
</dbReference>
<organism evidence="5 6">
    <name type="scientific">Macrostomum lignano</name>
    <dbReference type="NCBI Taxonomy" id="282301"/>
    <lineage>
        <taxon>Eukaryota</taxon>
        <taxon>Metazoa</taxon>
        <taxon>Spiralia</taxon>
        <taxon>Lophotrochozoa</taxon>
        <taxon>Platyhelminthes</taxon>
        <taxon>Rhabditophora</taxon>
        <taxon>Macrostomorpha</taxon>
        <taxon>Macrostomida</taxon>
        <taxon>Macrostomidae</taxon>
        <taxon>Macrostomum</taxon>
    </lineage>
</organism>
<proteinExistence type="predicted"/>
<dbReference type="SUPFAM" id="SSF47823">
    <property type="entry name" value="lambda integrase-like, N-terminal domain"/>
    <property type="match status" value="1"/>
</dbReference>
<dbReference type="OrthoDB" id="6144328at2759"/>
<dbReference type="PANTHER" id="PTHR34605:SF4">
    <property type="entry name" value="DNA ADENINE METHYLTRANSFERASE"/>
    <property type="match status" value="1"/>
</dbReference>
<dbReference type="InterPro" id="IPR052925">
    <property type="entry name" value="Phage_Integrase-like_Recomb"/>
</dbReference>
<dbReference type="GO" id="GO:0015074">
    <property type="term" value="P:DNA integration"/>
    <property type="evidence" value="ECO:0007669"/>
    <property type="project" value="InterPro"/>
</dbReference>
<protein>
    <recommendedName>
        <fullName evidence="4">Core-binding (CB) domain-containing protein</fullName>
    </recommendedName>
</protein>
<dbReference type="PANTHER" id="PTHR34605">
    <property type="entry name" value="PHAGE_INTEGRASE DOMAIN-CONTAINING PROTEIN"/>
    <property type="match status" value="1"/>
</dbReference>
<dbReference type="GO" id="GO:0003677">
    <property type="term" value="F:DNA binding"/>
    <property type="evidence" value="ECO:0007669"/>
    <property type="project" value="UniProtKB-KW"/>
</dbReference>
<evidence type="ECO:0000256" key="1">
    <source>
        <dbReference type="ARBA" id="ARBA00023125"/>
    </source>
</evidence>
<dbReference type="Proteomes" id="UP000215902">
    <property type="component" value="Unassembled WGS sequence"/>
</dbReference>
<name>A0A267GX20_9PLAT</name>
<dbReference type="SUPFAM" id="SSF56349">
    <property type="entry name" value="DNA breaking-rejoining enzymes"/>
    <property type="match status" value="1"/>
</dbReference>
<gene>
    <name evidence="5" type="ORF">BOX15_Mlig030865g1</name>
</gene>
<keyword evidence="6" id="KW-1185">Reference proteome</keyword>
<evidence type="ECO:0000256" key="3">
    <source>
        <dbReference type="SAM" id="MobiDB-lite"/>
    </source>
</evidence>